<reference evidence="2" key="1">
    <citation type="journal article" date="2024" name="J. Gen. Virol.">
        <title>Novel phages of Pseudomonas syringae unveil numerous potential auxiliary metabolic genes.</title>
        <authorList>
            <person name="Feltin C."/>
            <person name="Garneau J.R."/>
            <person name="Morris C.E."/>
            <person name="Berard A."/>
            <person name="Torres-Barcelo C."/>
        </authorList>
    </citation>
    <scope>NUCLEOTIDE SEQUENCE</scope>
</reference>
<protein>
    <submittedName>
        <fullName evidence="2">SsDNA binding protein</fullName>
    </submittedName>
</protein>
<proteinExistence type="predicted"/>
<evidence type="ECO:0000313" key="2">
    <source>
        <dbReference type="EMBL" id="XAI69727.1"/>
    </source>
</evidence>
<feature type="region of interest" description="Disordered" evidence="1">
    <location>
        <begin position="216"/>
        <end position="257"/>
    </location>
</feature>
<name>A0AAU6VZC8_9VIRU</name>
<organism evidence="2">
    <name type="scientific">Pseudomonas phage Arace01</name>
    <dbReference type="NCBI Taxonomy" id="3138526"/>
    <lineage>
        <taxon>Viruses</taxon>
    </lineage>
</organism>
<sequence length="257" mass="27870">MSNLFGNLKSDGLEESKDRLGGGGGPRESDIYTGKIKYAYAGKSEGGALSVTVAFTDGEGRDYRETLWVTNKNGENFFLNKQDNTKKVPLPGFTIVEDICLIVTGKPLAEQDIEEKVFNIYDFDAGKEIPKSVDALVELTGQEISFGIMKVLENKSVKDDNTGKYEPTAEEVERNNIDKVFHTETKMTVAEARNGQEEGGFWDKWVEKNKGEGKFKDNRKYKAGAAGKAGKPAAAGAPKASAPAAAAGTPKKLFGNK</sequence>
<evidence type="ECO:0000256" key="1">
    <source>
        <dbReference type="SAM" id="MobiDB-lite"/>
    </source>
</evidence>
<gene>
    <name evidence="2" type="ORF">Arace01_00059</name>
</gene>
<feature type="compositionally biased region" description="Low complexity" evidence="1">
    <location>
        <begin position="223"/>
        <end position="257"/>
    </location>
</feature>
<accession>A0AAU6VZC8</accession>
<dbReference type="EMBL" id="PP179312">
    <property type="protein sequence ID" value="XAI69727.1"/>
    <property type="molecule type" value="Genomic_DNA"/>
</dbReference>